<keyword evidence="1" id="KW-0472">Membrane</keyword>
<proteinExistence type="predicted"/>
<evidence type="ECO:0000256" key="1">
    <source>
        <dbReference type="SAM" id="Phobius"/>
    </source>
</evidence>
<dbReference type="EMBL" id="CP081495">
    <property type="protein sequence ID" value="UYW02593.1"/>
    <property type="molecule type" value="Genomic_DNA"/>
</dbReference>
<reference evidence="2" key="1">
    <citation type="submission" date="2021-08" db="EMBL/GenBank/DDBJ databases">
        <title>Flavobacterium sp. strain CC-SYL302.</title>
        <authorList>
            <person name="Lin S.-Y."/>
            <person name="Lee T.-H."/>
            <person name="Young C.-C."/>
        </authorList>
    </citation>
    <scope>NUCLEOTIDE SEQUENCE</scope>
    <source>
        <strain evidence="2">CC-SYL302</strain>
    </source>
</reference>
<name>A0ABY6M4K5_9FLAO</name>
<sequence>MNKNVTTEIKWALIFSVVGLAWMVLENIVGLHDTYLDYHLYLTNLFAFPAIYMMVAALKEKRTKAYNGTITYLQGLLSGTILSAFIALLSPLTQWITSYVITPKYFPNVIVRSVELGYFESTAAAQAHFNYANYATQGMLFAFIIGVITTAIAMLFIKNNK</sequence>
<organism evidence="2 3">
    <name type="scientific">Flavobacterium agricola</name>
    <dbReference type="NCBI Taxonomy" id="2870839"/>
    <lineage>
        <taxon>Bacteria</taxon>
        <taxon>Pseudomonadati</taxon>
        <taxon>Bacteroidota</taxon>
        <taxon>Flavobacteriia</taxon>
        <taxon>Flavobacteriales</taxon>
        <taxon>Flavobacteriaceae</taxon>
        <taxon>Flavobacterium</taxon>
    </lineage>
</organism>
<gene>
    <name evidence="2" type="ORF">K5I29_03095</name>
</gene>
<keyword evidence="3" id="KW-1185">Reference proteome</keyword>
<feature type="transmembrane region" description="Helical" evidence="1">
    <location>
        <begin position="38"/>
        <end position="58"/>
    </location>
</feature>
<feature type="transmembrane region" description="Helical" evidence="1">
    <location>
        <begin position="12"/>
        <end position="32"/>
    </location>
</feature>
<keyword evidence="1" id="KW-0812">Transmembrane</keyword>
<accession>A0ABY6M4K5</accession>
<dbReference type="InterPro" id="IPR025250">
    <property type="entry name" value="DUF4199"/>
</dbReference>
<feature type="transmembrane region" description="Helical" evidence="1">
    <location>
        <begin position="138"/>
        <end position="157"/>
    </location>
</feature>
<evidence type="ECO:0000313" key="2">
    <source>
        <dbReference type="EMBL" id="UYW02593.1"/>
    </source>
</evidence>
<protein>
    <submittedName>
        <fullName evidence="2">DUF4199 domain-containing protein</fullName>
    </submittedName>
</protein>
<evidence type="ECO:0000313" key="3">
    <source>
        <dbReference type="Proteomes" id="UP001163328"/>
    </source>
</evidence>
<dbReference type="Proteomes" id="UP001163328">
    <property type="component" value="Chromosome"/>
</dbReference>
<feature type="transmembrane region" description="Helical" evidence="1">
    <location>
        <begin position="70"/>
        <end position="89"/>
    </location>
</feature>
<dbReference type="Pfam" id="PF13858">
    <property type="entry name" value="DUF4199"/>
    <property type="match status" value="1"/>
</dbReference>
<keyword evidence="1" id="KW-1133">Transmembrane helix</keyword>